<protein>
    <submittedName>
        <fullName evidence="1">Uncharacterized protein</fullName>
    </submittedName>
</protein>
<dbReference type="Proteomes" id="UP000308197">
    <property type="component" value="Unassembled WGS sequence"/>
</dbReference>
<evidence type="ECO:0000313" key="2">
    <source>
        <dbReference type="Proteomes" id="UP000308197"/>
    </source>
</evidence>
<evidence type="ECO:0000313" key="1">
    <source>
        <dbReference type="EMBL" id="TFK92148.1"/>
    </source>
</evidence>
<reference evidence="1 2" key="1">
    <citation type="journal article" date="2019" name="Nat. Ecol. Evol.">
        <title>Megaphylogeny resolves global patterns of mushroom evolution.</title>
        <authorList>
            <person name="Varga T."/>
            <person name="Krizsan K."/>
            <person name="Foldi C."/>
            <person name="Dima B."/>
            <person name="Sanchez-Garcia M."/>
            <person name="Sanchez-Ramirez S."/>
            <person name="Szollosi G.J."/>
            <person name="Szarkandi J.G."/>
            <person name="Papp V."/>
            <person name="Albert L."/>
            <person name="Andreopoulos W."/>
            <person name="Angelini C."/>
            <person name="Antonin V."/>
            <person name="Barry K.W."/>
            <person name="Bougher N.L."/>
            <person name="Buchanan P."/>
            <person name="Buyck B."/>
            <person name="Bense V."/>
            <person name="Catcheside P."/>
            <person name="Chovatia M."/>
            <person name="Cooper J."/>
            <person name="Damon W."/>
            <person name="Desjardin D."/>
            <person name="Finy P."/>
            <person name="Geml J."/>
            <person name="Haridas S."/>
            <person name="Hughes K."/>
            <person name="Justo A."/>
            <person name="Karasinski D."/>
            <person name="Kautmanova I."/>
            <person name="Kiss B."/>
            <person name="Kocsube S."/>
            <person name="Kotiranta H."/>
            <person name="LaButti K.M."/>
            <person name="Lechner B.E."/>
            <person name="Liimatainen K."/>
            <person name="Lipzen A."/>
            <person name="Lukacs Z."/>
            <person name="Mihaltcheva S."/>
            <person name="Morgado L.N."/>
            <person name="Niskanen T."/>
            <person name="Noordeloos M.E."/>
            <person name="Ohm R.A."/>
            <person name="Ortiz-Santana B."/>
            <person name="Ovrebo C."/>
            <person name="Racz N."/>
            <person name="Riley R."/>
            <person name="Savchenko A."/>
            <person name="Shiryaev A."/>
            <person name="Soop K."/>
            <person name="Spirin V."/>
            <person name="Szebenyi C."/>
            <person name="Tomsovsky M."/>
            <person name="Tulloss R.E."/>
            <person name="Uehling J."/>
            <person name="Grigoriev I.V."/>
            <person name="Vagvolgyi C."/>
            <person name="Papp T."/>
            <person name="Martin F.M."/>
            <person name="Miettinen O."/>
            <person name="Hibbett D.S."/>
            <person name="Nagy L.G."/>
        </authorList>
    </citation>
    <scope>NUCLEOTIDE SEQUENCE [LARGE SCALE GENOMIC DNA]</scope>
    <source>
        <strain evidence="1 2">HHB13444</strain>
    </source>
</reference>
<gene>
    <name evidence="1" type="ORF">K466DRAFT_582148</name>
</gene>
<name>A0A5C3PW91_9APHY</name>
<keyword evidence="2" id="KW-1185">Reference proteome</keyword>
<accession>A0A5C3PW91</accession>
<dbReference type="InParanoid" id="A0A5C3PW91"/>
<sequence>MHAPLIPHFLPLKNYGLPTRLWRWEGAWVHRRGIGRPQRQPVDCDIVRRNGVVILCVLSNAAIACYRSALHSSNSALQQGIEMTQERLRSRRSQSVAMLAVMVTRREVELISSVESKFRRIKGGSSRRPMPGATIACQTCTDASNVEVAKAEG</sequence>
<dbReference type="EMBL" id="ML211004">
    <property type="protein sequence ID" value="TFK92148.1"/>
    <property type="molecule type" value="Genomic_DNA"/>
</dbReference>
<dbReference type="AlphaFoldDB" id="A0A5C3PW91"/>
<proteinExistence type="predicted"/>
<organism evidence="1 2">
    <name type="scientific">Polyporus arcularius HHB13444</name>
    <dbReference type="NCBI Taxonomy" id="1314778"/>
    <lineage>
        <taxon>Eukaryota</taxon>
        <taxon>Fungi</taxon>
        <taxon>Dikarya</taxon>
        <taxon>Basidiomycota</taxon>
        <taxon>Agaricomycotina</taxon>
        <taxon>Agaricomycetes</taxon>
        <taxon>Polyporales</taxon>
        <taxon>Polyporaceae</taxon>
        <taxon>Polyporus</taxon>
    </lineage>
</organism>